<evidence type="ECO:0000313" key="1">
    <source>
        <dbReference type="EMBL" id="EOX91245.1"/>
    </source>
</evidence>
<evidence type="ECO:0000313" key="2">
    <source>
        <dbReference type="Proteomes" id="UP000026915"/>
    </source>
</evidence>
<dbReference type="EMBL" id="CM001879">
    <property type="protein sequence ID" value="EOX91245.1"/>
    <property type="molecule type" value="Genomic_DNA"/>
</dbReference>
<reference evidence="1 2" key="1">
    <citation type="journal article" date="2013" name="Genome Biol.">
        <title>The genome sequence of the most widely cultivated cacao type and its use to identify candidate genes regulating pod color.</title>
        <authorList>
            <person name="Motamayor J.C."/>
            <person name="Mockaitis K."/>
            <person name="Schmutz J."/>
            <person name="Haiminen N."/>
            <person name="Iii D.L."/>
            <person name="Cornejo O."/>
            <person name="Findley S.D."/>
            <person name="Zheng P."/>
            <person name="Utro F."/>
            <person name="Royaert S."/>
            <person name="Saski C."/>
            <person name="Jenkins J."/>
            <person name="Podicheti R."/>
            <person name="Zhao M."/>
            <person name="Scheffler B.E."/>
            <person name="Stack J.C."/>
            <person name="Feltus F.A."/>
            <person name="Mustiga G.M."/>
            <person name="Amores F."/>
            <person name="Phillips W."/>
            <person name="Marelli J.P."/>
            <person name="May G.D."/>
            <person name="Shapiro H."/>
            <person name="Ma J."/>
            <person name="Bustamante C.D."/>
            <person name="Schnell R.J."/>
            <person name="Main D."/>
            <person name="Gilbert D."/>
            <person name="Parida L."/>
            <person name="Kuhn D.N."/>
        </authorList>
    </citation>
    <scope>NUCLEOTIDE SEQUENCE [LARGE SCALE GENOMIC DNA]</scope>
    <source>
        <strain evidence="2">cv. Matina 1-6</strain>
    </source>
</reference>
<keyword evidence="2" id="KW-1185">Reference proteome</keyword>
<gene>
    <name evidence="1" type="ORF">TCM_000493</name>
</gene>
<dbReference type="Gramene" id="EOX91245">
    <property type="protein sequence ID" value="EOX91245"/>
    <property type="gene ID" value="TCM_000493"/>
</dbReference>
<dbReference type="InParanoid" id="A0A061DG40"/>
<accession>A0A061DG40</accession>
<sequence length="110" mass="12434">MLNMVNRTTGLTGNLNWPPFPATICFNTIFPNMPTSICLLPLSQFHNPLKAIFMSYYHLILLSLHEFPSFDVFLSVRNTDSAPSWSYKLTYGWGSLAITLSKLLTCDLSI</sequence>
<dbReference type="AlphaFoldDB" id="A0A061DG40"/>
<proteinExistence type="predicted"/>
<organism evidence="1 2">
    <name type="scientific">Theobroma cacao</name>
    <name type="common">Cacao</name>
    <name type="synonym">Cocoa</name>
    <dbReference type="NCBI Taxonomy" id="3641"/>
    <lineage>
        <taxon>Eukaryota</taxon>
        <taxon>Viridiplantae</taxon>
        <taxon>Streptophyta</taxon>
        <taxon>Embryophyta</taxon>
        <taxon>Tracheophyta</taxon>
        <taxon>Spermatophyta</taxon>
        <taxon>Magnoliopsida</taxon>
        <taxon>eudicotyledons</taxon>
        <taxon>Gunneridae</taxon>
        <taxon>Pentapetalae</taxon>
        <taxon>rosids</taxon>
        <taxon>malvids</taxon>
        <taxon>Malvales</taxon>
        <taxon>Malvaceae</taxon>
        <taxon>Byttnerioideae</taxon>
        <taxon>Theobroma</taxon>
    </lineage>
</organism>
<dbReference type="Proteomes" id="UP000026915">
    <property type="component" value="Chromosome 1"/>
</dbReference>
<protein>
    <submittedName>
        <fullName evidence="1">Uncharacterized protein</fullName>
    </submittedName>
</protein>
<name>A0A061DG40_THECC</name>
<dbReference type="HOGENOM" id="CLU_2175622_0_0_1"/>